<dbReference type="EMBL" id="BCTB01000059">
    <property type="protein sequence ID" value="GAT17618.1"/>
    <property type="molecule type" value="Genomic_DNA"/>
</dbReference>
<dbReference type="Proteomes" id="UP000069654">
    <property type="component" value="Unassembled WGS sequence"/>
</dbReference>
<feature type="region of interest" description="Disordered" evidence="1">
    <location>
        <begin position="100"/>
        <end position="166"/>
    </location>
</feature>
<accession>A0A117IP17</accession>
<feature type="compositionally biased region" description="Low complexity" evidence="1">
    <location>
        <begin position="152"/>
        <end position="164"/>
    </location>
</feature>
<evidence type="ECO:0000256" key="1">
    <source>
        <dbReference type="SAM" id="MobiDB-lite"/>
    </source>
</evidence>
<gene>
    <name evidence="2" type="ORF">RMCT_4587</name>
</gene>
<comment type="caution">
    <text evidence="2">The sequence shown here is derived from an EMBL/GenBank/DDBJ whole genome shotgun (WGS) entry which is preliminary data.</text>
</comment>
<sequence>SWLKALQCDPTVTEKSFRLGVVIATHYTKRDGSGWAVDLDEMADQVKGGMSVARFNDAVRHLASRGYVIETWRSVGGRPRKGVAASRRGAFNLTMPTETDAAVSVGSNGNRRRQRPKPKLPAVKTDAASDDYRRSGERQFGPVDPDQTVEISPTGTSSGTPSGTCVGDARVNGMSQTQRLPAIPDTTPITVEVQEVITVLGEVVEDDPDPEPPLECRDHAALPIDVRRPRCHDCRRVRQANQPAHHDWRLRQMLRETTAAASVGHASSPPSGPCAKCGGSGWIDLDEYHQDACSCRRRRGAP</sequence>
<organism evidence="2 3">
    <name type="scientific">Mycolicibacterium thermoresistibile</name>
    <name type="common">Mycobacterium thermoresistibile</name>
    <dbReference type="NCBI Taxonomy" id="1797"/>
    <lineage>
        <taxon>Bacteria</taxon>
        <taxon>Bacillati</taxon>
        <taxon>Actinomycetota</taxon>
        <taxon>Actinomycetes</taxon>
        <taxon>Mycobacteriales</taxon>
        <taxon>Mycobacteriaceae</taxon>
        <taxon>Mycolicibacterium</taxon>
    </lineage>
</organism>
<reference evidence="3" key="2">
    <citation type="submission" date="2016-02" db="EMBL/GenBank/DDBJ databases">
        <title>Draft genome sequence of five rapidly growing Mycobacterium species.</title>
        <authorList>
            <person name="Katahira K."/>
            <person name="Gotou Y."/>
            <person name="Iida K."/>
            <person name="Ogura Y."/>
            <person name="Hayashi T."/>
        </authorList>
    </citation>
    <scope>NUCLEOTIDE SEQUENCE [LARGE SCALE GENOMIC DNA]</scope>
    <source>
        <strain evidence="3">JCM6362</strain>
    </source>
</reference>
<proteinExistence type="predicted"/>
<reference evidence="2 3" key="1">
    <citation type="journal article" date="2016" name="Genome Announc.">
        <title>Draft Genome Sequences of Five Rapidly Growing Mycobacterium Species, M. thermoresistibile, M. fortuitum subsp. acetamidolyticum, M. canariasense, M. brisbanense, and M. novocastrense.</title>
        <authorList>
            <person name="Katahira K."/>
            <person name="Ogura Y."/>
            <person name="Gotoh Y."/>
            <person name="Hayashi T."/>
        </authorList>
    </citation>
    <scope>NUCLEOTIDE SEQUENCE [LARGE SCALE GENOMIC DNA]</scope>
    <source>
        <strain evidence="2 3">JCM6362</strain>
    </source>
</reference>
<dbReference type="AlphaFoldDB" id="A0A117IP17"/>
<name>A0A117IP17_MYCTH</name>
<evidence type="ECO:0000313" key="2">
    <source>
        <dbReference type="EMBL" id="GAT17618.1"/>
    </source>
</evidence>
<protein>
    <submittedName>
        <fullName evidence="2">Fe-hydrogenase, beta subunit</fullName>
    </submittedName>
</protein>
<evidence type="ECO:0000313" key="3">
    <source>
        <dbReference type="Proteomes" id="UP000069654"/>
    </source>
</evidence>
<feature type="non-terminal residue" evidence="2">
    <location>
        <position position="1"/>
    </location>
</feature>